<dbReference type="RefSeq" id="WP_319614855.1">
    <property type="nucleotide sequence ID" value="NZ_JAWXYB010000018.1"/>
</dbReference>
<evidence type="ECO:0000256" key="6">
    <source>
        <dbReference type="SAM" id="MobiDB-lite"/>
    </source>
</evidence>
<dbReference type="Gene3D" id="3.30.1390.20">
    <property type="entry name" value="Ribosomal protein L30, ferredoxin-like fold domain"/>
    <property type="match status" value="1"/>
</dbReference>
<evidence type="ECO:0000313" key="8">
    <source>
        <dbReference type="EMBL" id="MDX5931986.1"/>
    </source>
</evidence>
<dbReference type="InterPro" id="IPR036919">
    <property type="entry name" value="Ribo_uL30_ferredoxin-like_sf"/>
</dbReference>
<dbReference type="AlphaFoldDB" id="A0AAW9DSW3"/>
<name>A0AAW9DSW3_ACIAO</name>
<dbReference type="PIRSF" id="PIRSF002211">
    <property type="entry name" value="Ribosomal_L30_bac-type"/>
    <property type="match status" value="1"/>
</dbReference>
<dbReference type="GO" id="GO:0006412">
    <property type="term" value="P:translation"/>
    <property type="evidence" value="ECO:0007669"/>
    <property type="project" value="UniProtKB-UniRule"/>
</dbReference>
<feature type="region of interest" description="Disordered" evidence="6">
    <location>
        <begin position="1"/>
        <end position="24"/>
    </location>
</feature>
<evidence type="ECO:0000256" key="5">
    <source>
        <dbReference type="HAMAP-Rule" id="MF_01371"/>
    </source>
</evidence>
<evidence type="ECO:0000256" key="1">
    <source>
        <dbReference type="ARBA" id="ARBA00007594"/>
    </source>
</evidence>
<keyword evidence="3 5" id="KW-0689">Ribosomal protein</keyword>
<dbReference type="EMBL" id="JAWXYB010000018">
    <property type="protein sequence ID" value="MDX5931986.1"/>
    <property type="molecule type" value="Genomic_DNA"/>
</dbReference>
<dbReference type="SUPFAM" id="SSF55129">
    <property type="entry name" value="Ribosomal protein L30p/L7e"/>
    <property type="match status" value="1"/>
</dbReference>
<dbReference type="NCBIfam" id="TIGR01308">
    <property type="entry name" value="rpmD_bact"/>
    <property type="match status" value="1"/>
</dbReference>
<feature type="domain" description="Large ribosomal subunit protein uL30-like ferredoxin-like fold" evidence="7">
    <location>
        <begin position="8"/>
        <end position="57"/>
    </location>
</feature>
<evidence type="ECO:0000256" key="2">
    <source>
        <dbReference type="ARBA" id="ARBA00011838"/>
    </source>
</evidence>
<proteinExistence type="inferred from homology"/>
<organism evidence="8 9">
    <name type="scientific">Acidiphilium acidophilum</name>
    <name type="common">Thiobacillus acidophilus</name>
    <dbReference type="NCBI Taxonomy" id="76588"/>
    <lineage>
        <taxon>Bacteria</taxon>
        <taxon>Pseudomonadati</taxon>
        <taxon>Pseudomonadota</taxon>
        <taxon>Alphaproteobacteria</taxon>
        <taxon>Acetobacterales</taxon>
        <taxon>Acidocellaceae</taxon>
        <taxon>Acidiphilium</taxon>
    </lineage>
</organism>
<accession>A0AAW9DSW3</accession>
<protein>
    <recommendedName>
        <fullName evidence="5">Large ribosomal subunit protein uL30</fullName>
    </recommendedName>
</protein>
<comment type="caution">
    <text evidence="8">The sequence shown here is derived from an EMBL/GenBank/DDBJ whole genome shotgun (WGS) entry which is preliminary data.</text>
</comment>
<dbReference type="PANTHER" id="PTHR15892:SF2">
    <property type="entry name" value="LARGE RIBOSOMAL SUBUNIT PROTEIN UL30M"/>
    <property type="match status" value="1"/>
</dbReference>
<keyword evidence="9" id="KW-1185">Reference proteome</keyword>
<gene>
    <name evidence="5 8" type="primary">rpmD</name>
    <name evidence="8" type="ORF">SIL87_14575</name>
</gene>
<dbReference type="GO" id="GO:0003735">
    <property type="term" value="F:structural constituent of ribosome"/>
    <property type="evidence" value="ECO:0007669"/>
    <property type="project" value="InterPro"/>
</dbReference>
<dbReference type="Proteomes" id="UP001279553">
    <property type="component" value="Unassembled WGS sequence"/>
</dbReference>
<evidence type="ECO:0000256" key="3">
    <source>
        <dbReference type="ARBA" id="ARBA00022980"/>
    </source>
</evidence>
<dbReference type="GO" id="GO:0022625">
    <property type="term" value="C:cytosolic large ribosomal subunit"/>
    <property type="evidence" value="ECO:0007669"/>
    <property type="project" value="TreeGrafter"/>
</dbReference>
<reference evidence="8 9" key="1">
    <citation type="submission" date="2023-11" db="EMBL/GenBank/DDBJ databases">
        <title>MicrobeMod: A computational toolkit for identifying prokaryotic methylation and restriction-modification with nanopore sequencing.</title>
        <authorList>
            <person name="Crits-Christoph A."/>
            <person name="Kang S.C."/>
            <person name="Lee H."/>
            <person name="Ostrov N."/>
        </authorList>
    </citation>
    <scope>NUCLEOTIDE SEQUENCE [LARGE SCALE GENOMIC DNA]</scope>
    <source>
        <strain evidence="8 9">DSMZ 700</strain>
    </source>
</reference>
<evidence type="ECO:0000259" key="7">
    <source>
        <dbReference type="Pfam" id="PF00327"/>
    </source>
</evidence>
<dbReference type="PANTHER" id="PTHR15892">
    <property type="entry name" value="MITOCHONDRIAL RIBOSOMAL PROTEIN L30"/>
    <property type="match status" value="1"/>
</dbReference>
<keyword evidence="4 5" id="KW-0687">Ribonucleoprotein</keyword>
<dbReference type="InterPro" id="IPR016082">
    <property type="entry name" value="Ribosomal_uL30_ferredoxin-like"/>
</dbReference>
<dbReference type="InterPro" id="IPR005996">
    <property type="entry name" value="Ribosomal_uL30_bac-type"/>
</dbReference>
<comment type="similarity">
    <text evidence="1 5">Belongs to the universal ribosomal protein uL30 family.</text>
</comment>
<dbReference type="Pfam" id="PF00327">
    <property type="entry name" value="Ribosomal_L30"/>
    <property type="match status" value="1"/>
</dbReference>
<comment type="subunit">
    <text evidence="2 5">Part of the 50S ribosomal subunit.</text>
</comment>
<dbReference type="HAMAP" id="MF_01371_B">
    <property type="entry name" value="Ribosomal_uL30_B"/>
    <property type="match status" value="1"/>
</dbReference>
<dbReference type="CDD" id="cd01658">
    <property type="entry name" value="Ribosomal_L30"/>
    <property type="match status" value="1"/>
</dbReference>
<evidence type="ECO:0000313" key="9">
    <source>
        <dbReference type="Proteomes" id="UP001279553"/>
    </source>
</evidence>
<sequence>MSDPIKRVRITQTGSAIGRKPGQRETLVGLGLRHMHSTRELPTTPENMGRIKKVAHLLKVEELTSGSKS</sequence>
<evidence type="ECO:0000256" key="4">
    <source>
        <dbReference type="ARBA" id="ARBA00023274"/>
    </source>
</evidence>